<protein>
    <recommendedName>
        <fullName evidence="3">DNA-binding protein</fullName>
    </recommendedName>
</protein>
<organism evidence="1 2">
    <name type="scientific">Nocardioides marinquilinus</name>
    <dbReference type="NCBI Taxonomy" id="1210400"/>
    <lineage>
        <taxon>Bacteria</taxon>
        <taxon>Bacillati</taxon>
        <taxon>Actinomycetota</taxon>
        <taxon>Actinomycetes</taxon>
        <taxon>Propionibacteriales</taxon>
        <taxon>Nocardioidaceae</taxon>
        <taxon>Nocardioides</taxon>
    </lineage>
</organism>
<reference evidence="2" key="1">
    <citation type="journal article" date="2019" name="Int. J. Syst. Evol. Microbiol.">
        <title>The Global Catalogue of Microorganisms (GCM) 10K type strain sequencing project: providing services to taxonomists for standard genome sequencing and annotation.</title>
        <authorList>
            <consortium name="The Broad Institute Genomics Platform"/>
            <consortium name="The Broad Institute Genome Sequencing Center for Infectious Disease"/>
            <person name="Wu L."/>
            <person name="Ma J."/>
        </authorList>
    </citation>
    <scope>NUCLEOTIDE SEQUENCE [LARGE SCALE GENOMIC DNA]</scope>
    <source>
        <strain evidence="2">JCM 18459</strain>
    </source>
</reference>
<evidence type="ECO:0000313" key="1">
    <source>
        <dbReference type="EMBL" id="GAA5154854.1"/>
    </source>
</evidence>
<dbReference type="SUPFAM" id="SSF46955">
    <property type="entry name" value="Putative DNA-binding domain"/>
    <property type="match status" value="1"/>
</dbReference>
<name>A0ABP9Q2A5_9ACTN</name>
<evidence type="ECO:0008006" key="3">
    <source>
        <dbReference type="Google" id="ProtNLM"/>
    </source>
</evidence>
<accession>A0ABP9Q2A5</accession>
<comment type="caution">
    <text evidence="1">The sequence shown here is derived from an EMBL/GenBank/DDBJ whole genome shotgun (WGS) entry which is preliminary data.</text>
</comment>
<sequence length="69" mass="7817">MSPDDRLTTREVAELIGVVPGTWRDYVARGTAPAADGRHDARTPFWLRSTIETWQADRWGTPGRPPKNR</sequence>
<dbReference type="Proteomes" id="UP001500221">
    <property type="component" value="Unassembled WGS sequence"/>
</dbReference>
<dbReference type="EMBL" id="BAABKG010000005">
    <property type="protein sequence ID" value="GAA5154854.1"/>
    <property type="molecule type" value="Genomic_DNA"/>
</dbReference>
<proteinExistence type="predicted"/>
<dbReference type="RefSeq" id="WP_345462717.1">
    <property type="nucleotide sequence ID" value="NZ_BAABKG010000005.1"/>
</dbReference>
<gene>
    <name evidence="1" type="ORF">GCM10023340_39070</name>
</gene>
<evidence type="ECO:0000313" key="2">
    <source>
        <dbReference type="Proteomes" id="UP001500221"/>
    </source>
</evidence>
<keyword evidence="2" id="KW-1185">Reference proteome</keyword>
<dbReference type="InterPro" id="IPR009061">
    <property type="entry name" value="DNA-bd_dom_put_sf"/>
</dbReference>